<evidence type="ECO:0000256" key="1">
    <source>
        <dbReference type="ARBA" id="ARBA00004123"/>
    </source>
</evidence>
<evidence type="ECO:0000313" key="4">
    <source>
        <dbReference type="Proteomes" id="UP000766486"/>
    </source>
</evidence>
<dbReference type="InterPro" id="IPR021858">
    <property type="entry name" value="Fun_TF"/>
</dbReference>
<organism evidence="3 4">
    <name type="scientific">Bionectria ochroleuca</name>
    <name type="common">Gliocladium roseum</name>
    <dbReference type="NCBI Taxonomy" id="29856"/>
    <lineage>
        <taxon>Eukaryota</taxon>
        <taxon>Fungi</taxon>
        <taxon>Dikarya</taxon>
        <taxon>Ascomycota</taxon>
        <taxon>Pezizomycotina</taxon>
        <taxon>Sordariomycetes</taxon>
        <taxon>Hypocreomycetidae</taxon>
        <taxon>Hypocreales</taxon>
        <taxon>Bionectriaceae</taxon>
        <taxon>Clonostachys</taxon>
    </lineage>
</organism>
<reference evidence="3 4" key="1">
    <citation type="submission" date="2019-06" db="EMBL/GenBank/DDBJ databases">
        <authorList>
            <person name="Broberg M."/>
        </authorList>
    </citation>
    <scope>NUCLEOTIDE SEQUENCE [LARGE SCALE GENOMIC DNA]</scope>
</reference>
<dbReference type="EMBL" id="CABFNS010000815">
    <property type="protein sequence ID" value="VUC30222.1"/>
    <property type="molecule type" value="Genomic_DNA"/>
</dbReference>
<gene>
    <name evidence="3" type="ORF">CLO192961_LOCUS280844</name>
</gene>
<sequence length="513" mass="56221">MGRLGNASTGGFVYGLREQRAPPDHEEETLLPAAAFDLDTPDSGHIVSPSQNQFGAFGLLELLPNPLALTSEAGEVTISLSSTGGKFNGNKSSVSQEIVQTTAAIPQSLDPVALLPPTAQYLLQYYLSQTIRLTVPSDYARDEICRFVLPMALENRPLLFAIMTFAAVHLHSHGMLLGEPEKLIDKLERSSIQSLQPKFHDRDPVAQAMSLTTTRTLCQAMIYRGTSSWRVHLDNARFILRHAHFRDNSATQNCSCSAIHGFLSSWYDNTEALAALTPLGLRHGQLEAKCLRSVDVQFDVFGGTASDLPGLLREVGAMVKEKRSRHTSQLFPTGSLNSILSDSDIDLEAQALVREVRRRLERDTVSNLVCDRHLPAALSGDDVQDYVLSNAGYLYTALLYIYCGIQALPISSPEVQEVVSGLVWCSQNMKRSAGFSPRVLLVTPLFTAGLCAKGTARADVKAELEDIGKWVGMPHIPTTLSILEGVWATFDGDPGNEDVWSYFETTTSDFITY</sequence>
<name>A0ABY6UG74_BIOOC</name>
<comment type="subcellular location">
    <subcellularLocation>
        <location evidence="1">Nucleus</location>
    </subcellularLocation>
</comment>
<evidence type="ECO:0000256" key="2">
    <source>
        <dbReference type="ARBA" id="ARBA00023242"/>
    </source>
</evidence>
<keyword evidence="2" id="KW-0539">Nucleus</keyword>
<dbReference type="PANTHER" id="PTHR37534">
    <property type="entry name" value="TRANSCRIPTIONAL ACTIVATOR PROTEIN UGA3"/>
    <property type="match status" value="1"/>
</dbReference>
<proteinExistence type="predicted"/>
<evidence type="ECO:0008006" key="5">
    <source>
        <dbReference type="Google" id="ProtNLM"/>
    </source>
</evidence>
<protein>
    <recommendedName>
        <fullName evidence="5">Transcription factor domain-containing protein</fullName>
    </recommendedName>
</protein>
<dbReference type="Pfam" id="PF11951">
    <property type="entry name" value="Fungal_trans_2"/>
    <property type="match status" value="1"/>
</dbReference>
<comment type="caution">
    <text evidence="3">The sequence shown here is derived from an EMBL/GenBank/DDBJ whole genome shotgun (WGS) entry which is preliminary data.</text>
</comment>
<evidence type="ECO:0000313" key="3">
    <source>
        <dbReference type="EMBL" id="VUC30222.1"/>
    </source>
</evidence>
<accession>A0ABY6UG74</accession>
<dbReference type="PANTHER" id="PTHR37534:SF46">
    <property type="entry name" value="ZN(II)2CYS6 TRANSCRIPTION FACTOR (EUROFUNG)"/>
    <property type="match status" value="1"/>
</dbReference>
<keyword evidence="4" id="KW-1185">Reference proteome</keyword>
<dbReference type="Proteomes" id="UP000766486">
    <property type="component" value="Unassembled WGS sequence"/>
</dbReference>